<comment type="caution">
    <text evidence="7">The sequence shown here is derived from an EMBL/GenBank/DDBJ whole genome shotgun (WGS) entry which is preliminary data.</text>
</comment>
<dbReference type="PANTHER" id="PTHR10279">
    <property type="entry name" value="ORNITHINE DECARBOXYLASE ANTIZYME"/>
    <property type="match status" value="1"/>
</dbReference>
<dbReference type="GO" id="GO:0045732">
    <property type="term" value="P:positive regulation of protein catabolic process"/>
    <property type="evidence" value="ECO:0007669"/>
    <property type="project" value="TreeGrafter"/>
</dbReference>
<dbReference type="InterPro" id="IPR002993">
    <property type="entry name" value="ODC_AZ"/>
</dbReference>
<sequence length="295" mass="31806">MAPMKNSNSSSSSNCYGEDVARKVNVLASCYLVDSAASLKGLHYCTTGAAGKPSISNSPDMDVDMDIRLPSPPSSPPLAAITSSNELALQPKPKQHRSSGNAVTSNLHRTTTSRRGGATFQIREECERFFCETMKAVFQGERNAVGNGSCLTGVQGMLTPPDHYLPTPPSSLPGMSLGSAVGIKGWMEFWDYAGGASFRAFVAEKGDEKSLFAFFDSGLVGRDLKQALLALIELADVPLGCSNVVICLDRLMPEDQAKSLMRSLQWVGFELTALDHWAEDLDVVSNKWLFLGMEV</sequence>
<dbReference type="InterPro" id="IPR016181">
    <property type="entry name" value="Acyl_CoA_acyltransferase"/>
</dbReference>
<evidence type="ECO:0000313" key="8">
    <source>
        <dbReference type="Proteomes" id="UP000319160"/>
    </source>
</evidence>
<evidence type="ECO:0000313" key="7">
    <source>
        <dbReference type="EMBL" id="TRX97225.1"/>
    </source>
</evidence>
<dbReference type="Proteomes" id="UP000319160">
    <property type="component" value="Unassembled WGS sequence"/>
</dbReference>
<dbReference type="GO" id="GO:0008073">
    <property type="term" value="F:ornithine decarboxylase inhibitor activity"/>
    <property type="evidence" value="ECO:0007669"/>
    <property type="project" value="InterPro"/>
</dbReference>
<reference evidence="8" key="1">
    <citation type="submission" date="2019-06" db="EMBL/GenBank/DDBJ databases">
        <title>Draft genome sequence of the griseofulvin-producing fungus Xylaria cubensis strain G536.</title>
        <authorList>
            <person name="Mead M.E."/>
            <person name="Raja H.A."/>
            <person name="Steenwyk J.L."/>
            <person name="Knowles S.L."/>
            <person name="Oberlies N.H."/>
            <person name="Rokas A."/>
        </authorList>
    </citation>
    <scope>NUCLEOTIDE SEQUENCE [LARGE SCALE GENOMIC DNA]</scope>
    <source>
        <strain evidence="8">G536</strain>
    </source>
</reference>
<dbReference type="InterPro" id="IPR038581">
    <property type="entry name" value="ODC_AZ_sf"/>
</dbReference>
<comment type="subunit">
    <text evidence="3">Interacts with ODC and thereby sterically blocks ODC homodimerization.</text>
</comment>
<gene>
    <name evidence="7" type="ORF">FHL15_002019</name>
</gene>
<dbReference type="GO" id="GO:0075523">
    <property type="term" value="P:viral translational frameshifting"/>
    <property type="evidence" value="ECO:0007669"/>
    <property type="project" value="UniProtKB-KW"/>
</dbReference>
<feature type="region of interest" description="Disordered" evidence="6">
    <location>
        <begin position="90"/>
        <end position="116"/>
    </location>
</feature>
<dbReference type="GO" id="GO:0005634">
    <property type="term" value="C:nucleus"/>
    <property type="evidence" value="ECO:0007669"/>
    <property type="project" value="TreeGrafter"/>
</dbReference>
<protein>
    <recommendedName>
        <fullName evidence="4">Ornithine decarboxylase antizyme</fullName>
    </recommendedName>
</protein>
<dbReference type="Pfam" id="PF02100">
    <property type="entry name" value="ODC_AZ"/>
    <property type="match status" value="1"/>
</dbReference>
<dbReference type="OrthoDB" id="5959761at2759"/>
<proteinExistence type="inferred from homology"/>
<organism evidence="7 8">
    <name type="scientific">Xylaria flabelliformis</name>
    <dbReference type="NCBI Taxonomy" id="2512241"/>
    <lineage>
        <taxon>Eukaryota</taxon>
        <taxon>Fungi</taxon>
        <taxon>Dikarya</taxon>
        <taxon>Ascomycota</taxon>
        <taxon>Pezizomycotina</taxon>
        <taxon>Sordariomycetes</taxon>
        <taxon>Xylariomycetidae</taxon>
        <taxon>Xylariales</taxon>
        <taxon>Xylariaceae</taxon>
        <taxon>Xylaria</taxon>
    </lineage>
</organism>
<evidence type="ECO:0000256" key="1">
    <source>
        <dbReference type="ARBA" id="ARBA00002307"/>
    </source>
</evidence>
<dbReference type="SUPFAM" id="SSF55729">
    <property type="entry name" value="Acyl-CoA N-acyltransferases (Nat)"/>
    <property type="match status" value="1"/>
</dbReference>
<evidence type="ECO:0000256" key="3">
    <source>
        <dbReference type="ARBA" id="ARBA00011486"/>
    </source>
</evidence>
<dbReference type="PANTHER" id="PTHR10279:SF10">
    <property type="entry name" value="ORNITHINE DECARBOXYLASE ANTIZYME"/>
    <property type="match status" value="1"/>
</dbReference>
<dbReference type="AlphaFoldDB" id="A0A553IAJ8"/>
<dbReference type="EMBL" id="VFLP01000007">
    <property type="protein sequence ID" value="TRX97225.1"/>
    <property type="molecule type" value="Genomic_DNA"/>
</dbReference>
<comment type="function">
    <text evidence="1">Ornithine decarboxylase (ODC) antizyme protein that negatively regulates ODC activity and intracellular polyamine biosynthesis in response to increased intracellular polyamine levels. Binds to ODC monomers, inhibiting the assembly of the functional ODC homodimer, and targets the monomers for ubiquitin-independent proteolytic destruction by the 26S proteasome.</text>
</comment>
<feature type="compositionally biased region" description="Polar residues" evidence="6">
    <location>
        <begin position="98"/>
        <end position="114"/>
    </location>
</feature>
<name>A0A553IAJ8_9PEZI</name>
<keyword evidence="5" id="KW-0688">Ribosomal frameshifting</keyword>
<comment type="similarity">
    <text evidence="2">Belongs to the ODC antizyme family.</text>
</comment>
<dbReference type="GO" id="GO:0005737">
    <property type="term" value="C:cytoplasm"/>
    <property type="evidence" value="ECO:0007669"/>
    <property type="project" value="TreeGrafter"/>
</dbReference>
<keyword evidence="8" id="KW-1185">Reference proteome</keyword>
<evidence type="ECO:0000256" key="2">
    <source>
        <dbReference type="ARBA" id="ARBA00008796"/>
    </source>
</evidence>
<evidence type="ECO:0000256" key="5">
    <source>
        <dbReference type="ARBA" id="ARBA00022758"/>
    </source>
</evidence>
<accession>A0A553IAJ8</accession>
<evidence type="ECO:0000256" key="4">
    <source>
        <dbReference type="ARBA" id="ARBA00017712"/>
    </source>
</evidence>
<dbReference type="STRING" id="2512241.A0A553IAJ8"/>
<dbReference type="Gene3D" id="3.40.630.60">
    <property type="match status" value="1"/>
</dbReference>
<evidence type="ECO:0000256" key="6">
    <source>
        <dbReference type="SAM" id="MobiDB-lite"/>
    </source>
</evidence>